<dbReference type="PROSITE" id="PS50885">
    <property type="entry name" value="HAMP"/>
    <property type="match status" value="1"/>
</dbReference>
<dbReference type="SMART" id="SM00283">
    <property type="entry name" value="MA"/>
    <property type="match status" value="1"/>
</dbReference>
<dbReference type="PANTHER" id="PTHR32089">
    <property type="entry name" value="METHYL-ACCEPTING CHEMOTAXIS PROTEIN MCPB"/>
    <property type="match status" value="1"/>
</dbReference>
<organism evidence="14 15">
    <name type="scientific">Fontibacillus panacisegetis</name>
    <dbReference type="NCBI Taxonomy" id="670482"/>
    <lineage>
        <taxon>Bacteria</taxon>
        <taxon>Bacillati</taxon>
        <taxon>Bacillota</taxon>
        <taxon>Bacilli</taxon>
        <taxon>Bacillales</taxon>
        <taxon>Paenibacillaceae</taxon>
        <taxon>Fontibacillus</taxon>
    </lineage>
</organism>
<evidence type="ECO:0000259" key="13">
    <source>
        <dbReference type="PROSITE" id="PS50885"/>
    </source>
</evidence>
<evidence type="ECO:0000256" key="4">
    <source>
        <dbReference type="ARBA" id="ARBA00022500"/>
    </source>
</evidence>
<evidence type="ECO:0000256" key="3">
    <source>
        <dbReference type="ARBA" id="ARBA00022481"/>
    </source>
</evidence>
<evidence type="ECO:0000256" key="10">
    <source>
        <dbReference type="PROSITE-ProRule" id="PRU00284"/>
    </source>
</evidence>
<keyword evidence="2" id="KW-1003">Cell membrane</keyword>
<dbReference type="Gene3D" id="1.10.8.500">
    <property type="entry name" value="HAMP domain in histidine kinase"/>
    <property type="match status" value="1"/>
</dbReference>
<comment type="similarity">
    <text evidence="9">Belongs to the methyl-accepting chemotaxis (MCP) protein family.</text>
</comment>
<feature type="transmembrane region" description="Helical" evidence="11">
    <location>
        <begin position="279"/>
        <end position="298"/>
    </location>
</feature>
<evidence type="ECO:0000313" key="14">
    <source>
        <dbReference type="EMBL" id="SDG04687.1"/>
    </source>
</evidence>
<dbReference type="Pfam" id="PF00015">
    <property type="entry name" value="MCPsignal"/>
    <property type="match status" value="1"/>
</dbReference>
<dbReference type="EMBL" id="FNBG01000024">
    <property type="protein sequence ID" value="SDG04687.1"/>
    <property type="molecule type" value="Genomic_DNA"/>
</dbReference>
<dbReference type="InterPro" id="IPR004089">
    <property type="entry name" value="MCPsignal_dom"/>
</dbReference>
<name>A0A1G7R1S3_9BACL</name>
<proteinExistence type="inferred from homology"/>
<protein>
    <submittedName>
        <fullName evidence="14">Methyl-accepting chemotaxis sensory transducer with TarH sensor</fullName>
    </submittedName>
</protein>
<feature type="domain" description="HAMP" evidence="13">
    <location>
        <begin position="299"/>
        <end position="351"/>
    </location>
</feature>
<dbReference type="CDD" id="cd06225">
    <property type="entry name" value="HAMP"/>
    <property type="match status" value="1"/>
</dbReference>
<keyword evidence="4" id="KW-0145">Chemotaxis</keyword>
<keyword evidence="7 11" id="KW-0472">Membrane</keyword>
<evidence type="ECO:0000256" key="1">
    <source>
        <dbReference type="ARBA" id="ARBA00004651"/>
    </source>
</evidence>
<sequence>MKKISFSIRNRMVVTYLLVLLIPSMIISITTYSVASDRVEEELMASAHGSVNSANAIVNNLIEEKIVDLEYYASKVATGDIEKEVAEGNKTIKDMFKQYRAIHKDVLDIYVGTDKGSIIRALDDPLPEGFDPRKRDWYTLAHKQMKGAVISPVFQSVDGNPVVSISQLLPDGKGVISLNLDLSTLAKLTDMKVGEEGYIIILDSSKKNLVHPTAVIGEESKEEYTESLFKSDNDILSYTSQNVDYKMAHMKNEISGWRIGGTISEDEVKEDTKEIRDTAIFVVLASVLAAVVIIFLNVRSVTVPLRKLKEATAVLGKGDLTKRLDSFRQDEIGDLANNFQIMVDNLRGMVEGVREMTDSLSASAEELTAGAEQTTKAIENVTTAIQEVAVGSEHQLRSVDGGMKSVDHMNRKVEHITEQMNQVTGTMSNTTESTNQGTHAVTSAEEKIQGIQYAVEELGDVIQSLNSRAEHVGDIVGVIASIAQQTNLLALNASIEAARAGEQGRGFAVVASEVRKLAEGSGQSAEQIKNLIEHIQHEMSKASSTMEEVKDRVAQGMEAVDLSGQSFEMIRKSIVGAADMIHSVSLSMNEVAEGADTVENEISLIRGLSEAMAGNTETISAAAEEQLASIEEVASSSTDLSRMAEQLQQLVGQFKIYKDK</sequence>
<dbReference type="SMART" id="SM00319">
    <property type="entry name" value="TarH"/>
    <property type="match status" value="1"/>
</dbReference>
<evidence type="ECO:0000259" key="12">
    <source>
        <dbReference type="PROSITE" id="PS50111"/>
    </source>
</evidence>
<dbReference type="OrthoDB" id="243053at2"/>
<comment type="subcellular location">
    <subcellularLocation>
        <location evidence="1">Cell membrane</location>
        <topology evidence="1">Multi-pass membrane protein</topology>
    </subcellularLocation>
</comment>
<dbReference type="CDD" id="cd12912">
    <property type="entry name" value="PDC2_MCP_like"/>
    <property type="match status" value="1"/>
</dbReference>
<dbReference type="CDD" id="cd11386">
    <property type="entry name" value="MCP_signal"/>
    <property type="match status" value="1"/>
</dbReference>
<dbReference type="PROSITE" id="PS50111">
    <property type="entry name" value="CHEMOTAXIS_TRANSDUC_2"/>
    <property type="match status" value="1"/>
</dbReference>
<evidence type="ECO:0000256" key="2">
    <source>
        <dbReference type="ARBA" id="ARBA00022475"/>
    </source>
</evidence>
<accession>A0A1G7R1S3</accession>
<feature type="domain" description="Methyl-accepting transducer" evidence="12">
    <location>
        <begin position="370"/>
        <end position="641"/>
    </location>
</feature>
<keyword evidence="6 11" id="KW-1133">Transmembrane helix</keyword>
<dbReference type="SUPFAM" id="SSF58104">
    <property type="entry name" value="Methyl-accepting chemotaxis protein (MCP) signaling domain"/>
    <property type="match status" value="1"/>
</dbReference>
<evidence type="ECO:0000256" key="6">
    <source>
        <dbReference type="ARBA" id="ARBA00022989"/>
    </source>
</evidence>
<dbReference type="PANTHER" id="PTHR32089:SF114">
    <property type="entry name" value="METHYL-ACCEPTING CHEMOTAXIS PROTEIN MCPB"/>
    <property type="match status" value="1"/>
</dbReference>
<dbReference type="Pfam" id="PF00672">
    <property type="entry name" value="HAMP"/>
    <property type="match status" value="1"/>
</dbReference>
<dbReference type="SMART" id="SM00304">
    <property type="entry name" value="HAMP"/>
    <property type="match status" value="1"/>
</dbReference>
<reference evidence="14 15" key="1">
    <citation type="submission" date="2016-10" db="EMBL/GenBank/DDBJ databases">
        <authorList>
            <person name="de Groot N.N."/>
        </authorList>
    </citation>
    <scope>NUCLEOTIDE SEQUENCE [LARGE SCALE GENOMIC DNA]</scope>
    <source>
        <strain evidence="14 15">DSM 28129</strain>
    </source>
</reference>
<keyword evidence="5 11" id="KW-0812">Transmembrane</keyword>
<evidence type="ECO:0000256" key="5">
    <source>
        <dbReference type="ARBA" id="ARBA00022692"/>
    </source>
</evidence>
<evidence type="ECO:0000313" key="15">
    <source>
        <dbReference type="Proteomes" id="UP000198972"/>
    </source>
</evidence>
<feature type="transmembrane region" description="Helical" evidence="11">
    <location>
        <begin position="12"/>
        <end position="35"/>
    </location>
</feature>
<dbReference type="Gene3D" id="1.10.287.950">
    <property type="entry name" value="Methyl-accepting chemotaxis protein"/>
    <property type="match status" value="1"/>
</dbReference>
<dbReference type="AlphaFoldDB" id="A0A1G7R1S3"/>
<dbReference type="STRING" id="670482.SAMN04488542_12455"/>
<dbReference type="InterPro" id="IPR003660">
    <property type="entry name" value="HAMP_dom"/>
</dbReference>
<keyword evidence="15" id="KW-1185">Reference proteome</keyword>
<keyword evidence="3" id="KW-0488">Methylation</keyword>
<dbReference type="RefSeq" id="WP_091233831.1">
    <property type="nucleotide sequence ID" value="NZ_FNBG01000024.1"/>
</dbReference>
<dbReference type="Gene3D" id="3.30.450.20">
    <property type="entry name" value="PAS domain"/>
    <property type="match status" value="2"/>
</dbReference>
<dbReference type="Proteomes" id="UP000198972">
    <property type="component" value="Unassembled WGS sequence"/>
</dbReference>
<gene>
    <name evidence="14" type="ORF">SAMN04488542_12455</name>
</gene>
<evidence type="ECO:0000256" key="8">
    <source>
        <dbReference type="ARBA" id="ARBA00023224"/>
    </source>
</evidence>
<evidence type="ECO:0000256" key="7">
    <source>
        <dbReference type="ARBA" id="ARBA00023136"/>
    </source>
</evidence>
<dbReference type="GO" id="GO:0005886">
    <property type="term" value="C:plasma membrane"/>
    <property type="evidence" value="ECO:0007669"/>
    <property type="project" value="UniProtKB-SubCell"/>
</dbReference>
<evidence type="ECO:0000256" key="11">
    <source>
        <dbReference type="SAM" id="Phobius"/>
    </source>
</evidence>
<dbReference type="GO" id="GO:0006935">
    <property type="term" value="P:chemotaxis"/>
    <property type="evidence" value="ECO:0007669"/>
    <property type="project" value="UniProtKB-KW"/>
</dbReference>
<dbReference type="InterPro" id="IPR003122">
    <property type="entry name" value="Tar_rcpt_lig-bd"/>
</dbReference>
<evidence type="ECO:0000256" key="9">
    <source>
        <dbReference type="ARBA" id="ARBA00029447"/>
    </source>
</evidence>
<dbReference type="CDD" id="cd18773">
    <property type="entry name" value="PDC1_HK_sensor"/>
    <property type="match status" value="1"/>
</dbReference>
<dbReference type="GO" id="GO:0007165">
    <property type="term" value="P:signal transduction"/>
    <property type="evidence" value="ECO:0007669"/>
    <property type="project" value="UniProtKB-KW"/>
</dbReference>
<keyword evidence="8 10" id="KW-0807">Transducer</keyword>